<sequence length="70" mass="8165">MYNSVKHISIGDIVSYKNKTYTVLINYIKDDTDRKGFTPTENWTVLIDDNGDRKTVYNYQELKLIQSIAC</sequence>
<keyword evidence="2" id="KW-1185">Reference proteome</keyword>
<gene>
    <name evidence="1" type="ORF">PTIM40_72</name>
</gene>
<name>A0A0C5AE57_9CAUD</name>
<organism evidence="1 2">
    <name type="scientific">Cyanophage P-TIM40</name>
    <dbReference type="NCBI Taxonomy" id="1589733"/>
    <lineage>
        <taxon>Viruses</taxon>
        <taxon>Duplodnaviria</taxon>
        <taxon>Heunggongvirae</taxon>
        <taxon>Uroviricota</taxon>
        <taxon>Caudoviricetes</taxon>
        <taxon>Pantevenvirales</taxon>
        <taxon>Kyanoviridae</taxon>
        <taxon>Libanvirus</taxon>
        <taxon>Libanvirus ptim40</taxon>
    </lineage>
</organism>
<dbReference type="OrthoDB" id="28252at10239"/>
<protein>
    <submittedName>
        <fullName evidence="1">Uncharacterized protein</fullName>
    </submittedName>
</protein>
<proteinExistence type="predicted"/>
<evidence type="ECO:0000313" key="1">
    <source>
        <dbReference type="EMBL" id="AJK27499.1"/>
    </source>
</evidence>
<dbReference type="Proteomes" id="UP000032135">
    <property type="component" value="Segment"/>
</dbReference>
<dbReference type="KEGG" id="vg:26516617"/>
<dbReference type="GeneID" id="26516617"/>
<dbReference type="EMBL" id="KP211958">
    <property type="protein sequence ID" value="AJK27499.1"/>
    <property type="molecule type" value="Genomic_DNA"/>
</dbReference>
<reference evidence="1 2" key="1">
    <citation type="submission" date="2014-11" db="EMBL/GenBank/DDBJ databases">
        <authorList>
            <person name="Fedida A."/>
            <person name="Lindell D."/>
        </authorList>
    </citation>
    <scope>NUCLEOTIDE SEQUENCE [LARGE SCALE GENOMIC DNA]</scope>
</reference>
<accession>A0A0C5AE57</accession>
<evidence type="ECO:0000313" key="2">
    <source>
        <dbReference type="Proteomes" id="UP000032135"/>
    </source>
</evidence>
<dbReference type="RefSeq" id="YP_009188147.1">
    <property type="nucleotide sequence ID" value="NC_028663.1"/>
</dbReference>